<organism evidence="1">
    <name type="scientific">Noccaea caerulescens</name>
    <name type="common">Alpine penny-cress</name>
    <name type="synonym">Thlaspi caerulescens</name>
    <dbReference type="NCBI Taxonomy" id="107243"/>
    <lineage>
        <taxon>Eukaryota</taxon>
        <taxon>Viridiplantae</taxon>
        <taxon>Streptophyta</taxon>
        <taxon>Embryophyta</taxon>
        <taxon>Tracheophyta</taxon>
        <taxon>Spermatophyta</taxon>
        <taxon>Magnoliopsida</taxon>
        <taxon>eudicotyledons</taxon>
        <taxon>Gunneridae</taxon>
        <taxon>Pentapetalae</taxon>
        <taxon>rosids</taxon>
        <taxon>malvids</taxon>
        <taxon>Brassicales</taxon>
        <taxon>Brassicaceae</taxon>
        <taxon>Coluteocarpeae</taxon>
        <taxon>Noccaea</taxon>
    </lineage>
</organism>
<accession>Q1ENG4</accession>
<sequence length="33" mass="3608">MTADVRSLVRIPSRYIDDRTAVMDSAGPRSTVA</sequence>
<dbReference type="EMBL" id="AJ746214">
    <property type="protein sequence ID" value="CAG34116.1"/>
    <property type="molecule type" value="Genomic_DNA"/>
</dbReference>
<name>Q1ENG4_NOCCA</name>
<dbReference type="AlphaFoldDB" id="Q1ENG4"/>
<reference evidence="1" key="1">
    <citation type="journal article" date="2006" name="J. Plant Res.">
        <title>Gene polymorphisms for elucidating the genetic structure of the heavy-metal hyperaccumulating trait in Thlaspi caerulescens and their cross-genera amplification in Brassicaceae.</title>
        <authorList>
            <person name="Basic N."/>
            <person name="Besnard G."/>
        </authorList>
    </citation>
    <scope>NUCLEOTIDE SEQUENCE</scope>
</reference>
<feature type="non-terminal residue" evidence="1">
    <location>
        <position position="33"/>
    </location>
</feature>
<proteinExistence type="predicted"/>
<evidence type="ECO:0000313" key="1">
    <source>
        <dbReference type="EMBL" id="CAG34116.1"/>
    </source>
</evidence>
<protein>
    <submittedName>
        <fullName evidence="1">Uncharacterized protein</fullName>
    </submittedName>
</protein>